<reference evidence="1" key="1">
    <citation type="submission" date="2016-10" db="EMBL/GenBank/DDBJ databases">
        <title>Sequence of Gallionella enrichment culture.</title>
        <authorList>
            <person name="Poehlein A."/>
            <person name="Muehling M."/>
            <person name="Daniel R."/>
        </authorList>
    </citation>
    <scope>NUCLEOTIDE SEQUENCE</scope>
</reference>
<sequence>MPTPGTDELRRLHFINALFAQVTGHDLYLAGQIRDAIAFSLSELEAQMREHPEYAARYDEAFNAAAARLLAECFKAMPAHGFFHWDASRTSTSATPLFARAELMEGIKRLSPYRESTLLITNLRPALLPPDRRATPRRVREYEEALAFIRDLAAARTPSFQSLQLLFL</sequence>
<protein>
    <submittedName>
        <fullName evidence="1">Uncharacterized protein</fullName>
    </submittedName>
</protein>
<name>A0A1J5TAY9_9ZZZZ</name>
<evidence type="ECO:0000313" key="1">
    <source>
        <dbReference type="EMBL" id="OIR09294.1"/>
    </source>
</evidence>
<proteinExistence type="predicted"/>
<accession>A0A1J5TAY9</accession>
<dbReference type="AlphaFoldDB" id="A0A1J5TAY9"/>
<comment type="caution">
    <text evidence="1">The sequence shown here is derived from an EMBL/GenBank/DDBJ whole genome shotgun (WGS) entry which is preliminary data.</text>
</comment>
<organism evidence="1">
    <name type="scientific">mine drainage metagenome</name>
    <dbReference type="NCBI Taxonomy" id="410659"/>
    <lineage>
        <taxon>unclassified sequences</taxon>
        <taxon>metagenomes</taxon>
        <taxon>ecological metagenomes</taxon>
    </lineage>
</organism>
<gene>
    <name evidence="1" type="ORF">GALL_85270</name>
</gene>
<dbReference type="EMBL" id="MLJW01000027">
    <property type="protein sequence ID" value="OIR09294.1"/>
    <property type="molecule type" value="Genomic_DNA"/>
</dbReference>